<dbReference type="CDD" id="cd06148">
    <property type="entry name" value="Egl_like_exo"/>
    <property type="match status" value="1"/>
</dbReference>
<dbReference type="OrthoDB" id="26838at2759"/>
<sequence>MEAMQYELARNMTLLFFFERLLDKGEPRTLHDLSCQFGSKGFTKEMRQIAGGSQSGLKKFLTQYPSLFSMEGEYVTINTFQNTGSKNSSGGKDYNTQAVEYFSEKLLQYGEGTEVPIRSLLGHRSQASPEVRHVSGQHFHEFREFLLKYPETFTVDDEKETVILTNYTQVRSHCPTTELHFQPDVKIDPQDTQNLLDFLAQCIEVKGPILVEQLFQIVSCNLPENIWSNLFNTPTQLSSFLRLFSDSFHIQSNLVTLLQPPKINQKHITAQMDLIKENSSKERQINNEEIKNLMNKSNYNQGERNIETTSLQNNIEKSISSISPPLPQNSPSSPRSISDRLKQPKLQQKQIEAQQKSLSPEPPVSEEKKGVNFRLGKAAKTVDPPIQEITNAQDPEPTKSTAKQTNYNQSLKQRINSLVLKTLQENTGRDRQTMLNQQVYSDTWKTKLFQNTRVICNVRECQMVIDEIMGRKANKDKKTPSEGEQPWPFTDDKVVIGFDCEGINLGIKGQLTLMQIATMVGSAYVFDLISCPQMIESGLRKILESPEVIKVVHDCRNDSVNLFRQFNITLNCVFDTQAAHAVLTYQDSGRPVYKAKSVALNALCEVYGATVNPMKDQLKNIYRRDQKYWSRRPLTREMILYASADVLSLVSDKIYYPMVNAIKEENKKLMMELCDEQVYLHINPDDVKLKKRQRKTETEVKELRVKLAQATKSVVLSNREVRLLRYIELTEEEKEKLKSSAKVAKKLEKLESLGQERENDSSDDDGENDDYPSFDSDMTSPRNSEPTSLTESMQLVDSILNDNKIDKLDKLEKLESILSSAALLPTDSDMAKCTCNCHVNKINGMKSERVISPTNEYISSVSENDPGFAKDNHSNISTQTLSTGDIVVTKIFFQESTD</sequence>
<dbReference type="PANTHER" id="PTHR46814:SF1">
    <property type="entry name" value="EGALITARIAN, ISOFORM B"/>
    <property type="match status" value="1"/>
</dbReference>
<name>A0A834MKN2_RHYFE</name>
<organism evidence="4 5">
    <name type="scientific">Rhynchophorus ferrugineus</name>
    <name type="common">Red palm weevil</name>
    <name type="synonym">Curculio ferrugineus</name>
    <dbReference type="NCBI Taxonomy" id="354439"/>
    <lineage>
        <taxon>Eukaryota</taxon>
        <taxon>Metazoa</taxon>
        <taxon>Ecdysozoa</taxon>
        <taxon>Arthropoda</taxon>
        <taxon>Hexapoda</taxon>
        <taxon>Insecta</taxon>
        <taxon>Pterygota</taxon>
        <taxon>Neoptera</taxon>
        <taxon>Endopterygota</taxon>
        <taxon>Coleoptera</taxon>
        <taxon>Polyphaga</taxon>
        <taxon>Cucujiformia</taxon>
        <taxon>Curculionidae</taxon>
        <taxon>Dryophthorinae</taxon>
        <taxon>Rhynchophorus</taxon>
    </lineage>
</organism>
<feature type="compositionally biased region" description="Acidic residues" evidence="2">
    <location>
        <begin position="761"/>
        <end position="772"/>
    </location>
</feature>
<reference evidence="4" key="1">
    <citation type="submission" date="2020-08" db="EMBL/GenBank/DDBJ databases">
        <title>Genome sequencing and assembly of the red palm weevil Rhynchophorus ferrugineus.</title>
        <authorList>
            <person name="Dias G.B."/>
            <person name="Bergman C.M."/>
            <person name="Manee M."/>
        </authorList>
    </citation>
    <scope>NUCLEOTIDE SEQUENCE</scope>
    <source>
        <strain evidence="4">AA-2017</strain>
        <tissue evidence="4">Whole larva</tissue>
    </source>
</reference>
<protein>
    <recommendedName>
        <fullName evidence="3">3'-5' exonuclease domain-containing protein</fullName>
    </recommendedName>
</protein>
<keyword evidence="1" id="KW-0175">Coiled coil</keyword>
<gene>
    <name evidence="4" type="ORF">GWI33_004679</name>
</gene>
<dbReference type="GO" id="GO:0003676">
    <property type="term" value="F:nucleic acid binding"/>
    <property type="evidence" value="ECO:0007669"/>
    <property type="project" value="InterPro"/>
</dbReference>
<dbReference type="Gene3D" id="3.30.420.10">
    <property type="entry name" value="Ribonuclease H-like superfamily/Ribonuclease H"/>
    <property type="match status" value="1"/>
</dbReference>
<accession>A0A834MKN2</accession>
<feature type="compositionally biased region" description="Polar residues" evidence="2">
    <location>
        <begin position="776"/>
        <end position="795"/>
    </location>
</feature>
<feature type="region of interest" description="Disordered" evidence="2">
    <location>
        <begin position="749"/>
        <end position="795"/>
    </location>
</feature>
<dbReference type="EMBL" id="JAACXV010000023">
    <property type="protein sequence ID" value="KAF7286646.1"/>
    <property type="molecule type" value="Genomic_DNA"/>
</dbReference>
<dbReference type="Pfam" id="PF23713">
    <property type="entry name" value="WHD_Egal"/>
    <property type="match status" value="3"/>
</dbReference>
<dbReference type="SUPFAM" id="SSF53098">
    <property type="entry name" value="Ribonuclease H-like"/>
    <property type="match status" value="1"/>
</dbReference>
<feature type="compositionally biased region" description="Basic and acidic residues" evidence="2">
    <location>
        <begin position="749"/>
        <end position="760"/>
    </location>
</feature>
<dbReference type="SMART" id="SM00474">
    <property type="entry name" value="35EXOc"/>
    <property type="match status" value="1"/>
</dbReference>
<dbReference type="Pfam" id="PF01612">
    <property type="entry name" value="DNA_pol_A_exo1"/>
    <property type="match status" value="1"/>
</dbReference>
<feature type="region of interest" description="Disordered" evidence="2">
    <location>
        <begin position="319"/>
        <end position="371"/>
    </location>
</feature>
<feature type="domain" description="3'-5' exonuclease" evidence="3">
    <location>
        <begin position="452"/>
        <end position="663"/>
    </location>
</feature>
<dbReference type="InterPro" id="IPR002562">
    <property type="entry name" value="3'-5'_exonuclease_dom"/>
</dbReference>
<dbReference type="GO" id="GO:0008408">
    <property type="term" value="F:3'-5' exonuclease activity"/>
    <property type="evidence" value="ECO:0007669"/>
    <property type="project" value="InterPro"/>
</dbReference>
<dbReference type="InterPro" id="IPR012337">
    <property type="entry name" value="RNaseH-like_sf"/>
</dbReference>
<keyword evidence="5" id="KW-1185">Reference proteome</keyword>
<dbReference type="InterPro" id="IPR056589">
    <property type="entry name" value="WH_Egal-1"/>
</dbReference>
<evidence type="ECO:0000256" key="1">
    <source>
        <dbReference type="SAM" id="Coils"/>
    </source>
</evidence>
<dbReference type="AlphaFoldDB" id="A0A834MKN2"/>
<dbReference type="PANTHER" id="PTHR46814">
    <property type="entry name" value="EGALITARIAN, ISOFORM B"/>
    <property type="match status" value="1"/>
</dbReference>
<dbReference type="GO" id="GO:0006139">
    <property type="term" value="P:nucleobase-containing compound metabolic process"/>
    <property type="evidence" value="ECO:0007669"/>
    <property type="project" value="InterPro"/>
</dbReference>
<feature type="compositionally biased region" description="Low complexity" evidence="2">
    <location>
        <begin position="319"/>
        <end position="336"/>
    </location>
</feature>
<evidence type="ECO:0000259" key="3">
    <source>
        <dbReference type="SMART" id="SM00474"/>
    </source>
</evidence>
<comment type="caution">
    <text evidence="4">The sequence shown here is derived from an EMBL/GenBank/DDBJ whole genome shotgun (WGS) entry which is preliminary data.</text>
</comment>
<feature type="coiled-coil region" evidence="1">
    <location>
        <begin position="693"/>
        <end position="747"/>
    </location>
</feature>
<dbReference type="Proteomes" id="UP000625711">
    <property type="component" value="Unassembled WGS sequence"/>
</dbReference>
<proteinExistence type="predicted"/>
<evidence type="ECO:0000256" key="2">
    <source>
        <dbReference type="SAM" id="MobiDB-lite"/>
    </source>
</evidence>
<dbReference type="InterPro" id="IPR036397">
    <property type="entry name" value="RNaseH_sf"/>
</dbReference>
<feature type="compositionally biased region" description="Polar residues" evidence="2">
    <location>
        <begin position="345"/>
        <end position="358"/>
    </location>
</feature>
<evidence type="ECO:0000313" key="5">
    <source>
        <dbReference type="Proteomes" id="UP000625711"/>
    </source>
</evidence>
<evidence type="ECO:0000313" key="4">
    <source>
        <dbReference type="EMBL" id="KAF7286646.1"/>
    </source>
</evidence>